<dbReference type="Gramene" id="PUZ73306">
    <property type="protein sequence ID" value="PUZ73306"/>
    <property type="gene ID" value="GQ55_2G463700"/>
</dbReference>
<feature type="domain" description="F-box" evidence="1">
    <location>
        <begin position="46"/>
        <end position="90"/>
    </location>
</feature>
<dbReference type="InterPro" id="IPR001810">
    <property type="entry name" value="F-box_dom"/>
</dbReference>
<dbReference type="Pfam" id="PF00646">
    <property type="entry name" value="F-box"/>
    <property type="match status" value="1"/>
</dbReference>
<dbReference type="PANTHER" id="PTHR32133:SF134">
    <property type="entry name" value="OS05G0320100 PROTEIN"/>
    <property type="match status" value="1"/>
</dbReference>
<sequence length="417" mass="47701">MQNRGWLPPGPISAVASPAWPGNAAEAAGDYRIEQDKRGFHAPPPLPDNDDLLQEILLRLSPSPSSLPRASLVCKRWRRLLSDPGFLRRFRVFHHREPPLLGLFTYYFVDGNTYFTPALDPPNRIHSTRFSLALPRDWMLHDCRRGLALFYNQPLQEFIRPAPRGRPAGVVRQKKKPGVYHRAGLFCDDHHAGLTPLEAFKVVSLWFDDPFIVAEPQVSASLYESKTGVWSNIISTSITAKINMKPSILVGNSLCWLLRNGSILEFDLDRQSLAVIHRPVYTHDIPFLRGQILRMEDDRLGLAILFDRRLQLWERKADSNGVARWMLQKRIELDKFLSVRSPLHELPVIQGYDEDGHVMFISVETEVFTIQLRSMQFSCLFKRIHYSDLSYFPFRSFYTAGRDFGSGGVGSETLNNT</sequence>
<name>A0A2T7EZP5_9POAL</name>
<dbReference type="SUPFAM" id="SSF81383">
    <property type="entry name" value="F-box domain"/>
    <property type="match status" value="1"/>
</dbReference>
<dbReference type="Gene3D" id="1.20.1280.50">
    <property type="match status" value="1"/>
</dbReference>
<dbReference type="InterPro" id="IPR036047">
    <property type="entry name" value="F-box-like_dom_sf"/>
</dbReference>
<dbReference type="PANTHER" id="PTHR32133">
    <property type="entry name" value="OS07G0120400 PROTEIN"/>
    <property type="match status" value="1"/>
</dbReference>
<dbReference type="SMART" id="SM00256">
    <property type="entry name" value="FBOX"/>
    <property type="match status" value="1"/>
</dbReference>
<dbReference type="EMBL" id="CM009750">
    <property type="protein sequence ID" value="PUZ73306.1"/>
    <property type="molecule type" value="Genomic_DNA"/>
</dbReference>
<dbReference type="OrthoDB" id="605137at2759"/>
<evidence type="ECO:0000313" key="2">
    <source>
        <dbReference type="EMBL" id="PUZ73306.1"/>
    </source>
</evidence>
<organism evidence="2 3">
    <name type="scientific">Panicum hallii var. hallii</name>
    <dbReference type="NCBI Taxonomy" id="1504633"/>
    <lineage>
        <taxon>Eukaryota</taxon>
        <taxon>Viridiplantae</taxon>
        <taxon>Streptophyta</taxon>
        <taxon>Embryophyta</taxon>
        <taxon>Tracheophyta</taxon>
        <taxon>Spermatophyta</taxon>
        <taxon>Magnoliopsida</taxon>
        <taxon>Liliopsida</taxon>
        <taxon>Poales</taxon>
        <taxon>Poaceae</taxon>
        <taxon>PACMAD clade</taxon>
        <taxon>Panicoideae</taxon>
        <taxon>Panicodae</taxon>
        <taxon>Paniceae</taxon>
        <taxon>Panicinae</taxon>
        <taxon>Panicum</taxon>
        <taxon>Panicum sect. Panicum</taxon>
    </lineage>
</organism>
<evidence type="ECO:0000313" key="3">
    <source>
        <dbReference type="Proteomes" id="UP000244336"/>
    </source>
</evidence>
<proteinExistence type="predicted"/>
<dbReference type="AlphaFoldDB" id="A0A2T7EZP5"/>
<gene>
    <name evidence="2" type="ORF">GQ55_2G463700</name>
</gene>
<protein>
    <recommendedName>
        <fullName evidence="1">F-box domain-containing protein</fullName>
    </recommendedName>
</protein>
<evidence type="ECO:0000259" key="1">
    <source>
        <dbReference type="SMART" id="SM00256"/>
    </source>
</evidence>
<reference evidence="2 3" key="1">
    <citation type="submission" date="2018-04" db="EMBL/GenBank/DDBJ databases">
        <title>WGS assembly of Panicum hallii var. hallii HAL2.</title>
        <authorList>
            <person name="Lovell J."/>
            <person name="Jenkins J."/>
            <person name="Lowry D."/>
            <person name="Mamidi S."/>
            <person name="Sreedasyam A."/>
            <person name="Weng X."/>
            <person name="Barry K."/>
            <person name="Bonette J."/>
            <person name="Campitelli B."/>
            <person name="Daum C."/>
            <person name="Gordon S."/>
            <person name="Gould B."/>
            <person name="Lipzen A."/>
            <person name="MacQueen A."/>
            <person name="Palacio-Mejia J."/>
            <person name="Plott C."/>
            <person name="Shakirov E."/>
            <person name="Shu S."/>
            <person name="Yoshinaga Y."/>
            <person name="Zane M."/>
            <person name="Rokhsar D."/>
            <person name="Grimwood J."/>
            <person name="Schmutz J."/>
            <person name="Juenger T."/>
        </authorList>
    </citation>
    <scope>NUCLEOTIDE SEQUENCE [LARGE SCALE GENOMIC DNA]</scope>
    <source>
        <strain evidence="3">cv. HAL2</strain>
    </source>
</reference>
<dbReference type="Proteomes" id="UP000244336">
    <property type="component" value="Chromosome 2"/>
</dbReference>
<accession>A0A2T7EZP5</accession>
<keyword evidence="3" id="KW-1185">Reference proteome</keyword>